<evidence type="ECO:0000313" key="4">
    <source>
        <dbReference type="Proteomes" id="UP000249616"/>
    </source>
</evidence>
<dbReference type="PANTHER" id="PTHR35525">
    <property type="entry name" value="BLL6575 PROTEIN"/>
    <property type="match status" value="1"/>
</dbReference>
<evidence type="ECO:0000259" key="2">
    <source>
        <dbReference type="Pfam" id="PF11706"/>
    </source>
</evidence>
<dbReference type="Pfam" id="PF07336">
    <property type="entry name" value="ABATE"/>
    <property type="match status" value="1"/>
</dbReference>
<dbReference type="SUPFAM" id="SSF160904">
    <property type="entry name" value="Jann2411-like"/>
    <property type="match status" value="1"/>
</dbReference>
<dbReference type="InterPro" id="IPR023286">
    <property type="entry name" value="ABATE_dom_sf"/>
</dbReference>
<dbReference type="Pfam" id="PF11706">
    <property type="entry name" value="zf-CGNR"/>
    <property type="match status" value="1"/>
</dbReference>
<name>A0A2Z4JAV3_9ACTN</name>
<dbReference type="KEGG" id="scad:DN051_04600"/>
<dbReference type="EMBL" id="CP030073">
    <property type="protein sequence ID" value="AWW42261.1"/>
    <property type="molecule type" value="Genomic_DNA"/>
</dbReference>
<dbReference type="InterPro" id="IPR021005">
    <property type="entry name" value="Znf_CGNR"/>
</dbReference>
<feature type="compositionally biased region" description="Low complexity" evidence="1">
    <location>
        <begin position="169"/>
        <end position="184"/>
    </location>
</feature>
<dbReference type="InterPro" id="IPR010852">
    <property type="entry name" value="ABATE"/>
</dbReference>
<dbReference type="Gene3D" id="1.10.3300.10">
    <property type="entry name" value="Jann2411-like domain"/>
    <property type="match status" value="1"/>
</dbReference>
<evidence type="ECO:0000313" key="3">
    <source>
        <dbReference type="EMBL" id="AWW42261.1"/>
    </source>
</evidence>
<protein>
    <recommendedName>
        <fullName evidence="2">Zinc finger CGNR domain-containing protein</fullName>
    </recommendedName>
</protein>
<accession>A0A2Z4JAV3</accession>
<dbReference type="Proteomes" id="UP000249616">
    <property type="component" value="Chromosome"/>
</dbReference>
<proteinExistence type="predicted"/>
<gene>
    <name evidence="3" type="ORF">DN051_04600</name>
</gene>
<feature type="region of interest" description="Disordered" evidence="1">
    <location>
        <begin position="161"/>
        <end position="199"/>
    </location>
</feature>
<evidence type="ECO:0000256" key="1">
    <source>
        <dbReference type="SAM" id="MobiDB-lite"/>
    </source>
</evidence>
<dbReference type="PANTHER" id="PTHR35525:SF3">
    <property type="entry name" value="BLL6575 PROTEIN"/>
    <property type="match status" value="1"/>
</dbReference>
<feature type="domain" description="Zinc finger CGNR" evidence="2">
    <location>
        <begin position="121"/>
        <end position="163"/>
    </location>
</feature>
<organism evidence="3 4">
    <name type="scientific">Streptomyces cadmiisoli</name>
    <dbReference type="NCBI Taxonomy" id="2184053"/>
    <lineage>
        <taxon>Bacteria</taxon>
        <taxon>Bacillati</taxon>
        <taxon>Actinomycetota</taxon>
        <taxon>Actinomycetes</taxon>
        <taxon>Kitasatosporales</taxon>
        <taxon>Streptomycetaceae</taxon>
        <taxon>Streptomyces</taxon>
        <taxon>Streptomyces aurantiacus group</taxon>
    </lineage>
</organism>
<reference evidence="3 4" key="1">
    <citation type="journal article" date="2019" name="Int. J. Syst. Evol. Microbiol.">
        <title>Streptomyces cadmiisoli sp. nov., a novel actinomycete isolated from cadmium-contaminated soil.</title>
        <authorList>
            <person name="Li K."/>
            <person name="Tang X."/>
            <person name="Zhao J."/>
            <person name="Guo Y."/>
            <person name="Tang Y."/>
            <person name="Gao J."/>
        </authorList>
    </citation>
    <scope>NUCLEOTIDE SEQUENCE [LARGE SCALE GENOMIC DNA]</scope>
    <source>
        <strain evidence="3 4">ZFG47</strain>
    </source>
</reference>
<dbReference type="AlphaFoldDB" id="A0A2Z4JAV3"/>
<keyword evidence="4" id="KW-1185">Reference proteome</keyword>
<sequence length="199" mass="21670">MTDREQQDVLLELLNTTPVVDGVVQDRLADPEAARSWQQAHGGSGTADELHHLVRARDTLQDVVRGSEPATSLAPLLEGVTSRPQLTPAGVSWQLEAPAERRPAVDAVMAWSTLQQTVPGRLRPCANPECRLFLIDRSKTNKARWCSMAVCGNRMKARRHYQRTREAAEQPPTAPAAASPAPERALTHDHGIAGPAAQN</sequence>